<dbReference type="AlphaFoldDB" id="A0A6B0SRY1"/>
<accession>A0A6B0SRY1</accession>
<evidence type="ECO:0000313" key="3">
    <source>
        <dbReference type="Proteomes" id="UP000471521"/>
    </source>
</evidence>
<dbReference type="SUPFAM" id="SSF55718">
    <property type="entry name" value="SCP-like"/>
    <property type="match status" value="1"/>
</dbReference>
<name>A0A6B0SRY1_9EURY</name>
<evidence type="ECO:0000259" key="1">
    <source>
        <dbReference type="Pfam" id="PF13530"/>
    </source>
</evidence>
<dbReference type="InterPro" id="IPR025559">
    <property type="entry name" value="Eis_dom"/>
</dbReference>
<gene>
    <name evidence="2" type="ORF">GRX66_17640</name>
</gene>
<dbReference type="GO" id="GO:0016740">
    <property type="term" value="F:transferase activity"/>
    <property type="evidence" value="ECO:0007669"/>
    <property type="project" value="UniProtKB-KW"/>
</dbReference>
<feature type="domain" description="Enhanced intracellular survival protein" evidence="1">
    <location>
        <begin position="1"/>
        <end position="49"/>
    </location>
</feature>
<sequence>DASIGVGALSELAVGYRGADELATVSDLDAGDHVVATLTDAFPTRETFLREGF</sequence>
<organism evidence="2 3">
    <name type="scientific">Halobacterium bonnevillei</name>
    <dbReference type="NCBI Taxonomy" id="2692200"/>
    <lineage>
        <taxon>Archaea</taxon>
        <taxon>Methanobacteriati</taxon>
        <taxon>Methanobacteriota</taxon>
        <taxon>Stenosarchaea group</taxon>
        <taxon>Halobacteria</taxon>
        <taxon>Halobacteriales</taxon>
        <taxon>Halobacteriaceae</taxon>
        <taxon>Halobacterium</taxon>
    </lineage>
</organism>
<feature type="non-terminal residue" evidence="2">
    <location>
        <position position="1"/>
    </location>
</feature>
<keyword evidence="3" id="KW-1185">Reference proteome</keyword>
<reference evidence="2 3" key="1">
    <citation type="submission" date="2019-12" db="EMBL/GenBank/DDBJ databases">
        <title>Isolation and characterization of three novel carbon monoxide-oxidizing members of Halobacteria from salione crusts and soils.</title>
        <authorList>
            <person name="Myers M.R."/>
            <person name="King G.M."/>
        </authorList>
    </citation>
    <scope>NUCLEOTIDE SEQUENCE [LARGE SCALE GENOMIC DNA]</scope>
    <source>
        <strain evidence="2 3">PCN9</strain>
    </source>
</reference>
<dbReference type="EMBL" id="WUUU01000245">
    <property type="protein sequence ID" value="MXR22321.1"/>
    <property type="molecule type" value="Genomic_DNA"/>
</dbReference>
<evidence type="ECO:0000313" key="2">
    <source>
        <dbReference type="EMBL" id="MXR22321.1"/>
    </source>
</evidence>
<dbReference type="Proteomes" id="UP000471521">
    <property type="component" value="Unassembled WGS sequence"/>
</dbReference>
<protein>
    <submittedName>
        <fullName evidence="2">GNAT family N-acetyltransferase</fullName>
    </submittedName>
</protein>
<comment type="caution">
    <text evidence="2">The sequence shown here is derived from an EMBL/GenBank/DDBJ whole genome shotgun (WGS) entry which is preliminary data.</text>
</comment>
<dbReference type="InterPro" id="IPR036527">
    <property type="entry name" value="SCP2_sterol-bd_dom_sf"/>
</dbReference>
<keyword evidence="2" id="KW-0808">Transferase</keyword>
<proteinExistence type="predicted"/>
<dbReference type="Pfam" id="PF13530">
    <property type="entry name" value="SCP2_2"/>
    <property type="match status" value="1"/>
</dbReference>